<evidence type="ECO:0000313" key="3">
    <source>
        <dbReference type="Proteomes" id="UP000256845"/>
    </source>
</evidence>
<reference evidence="2 3" key="1">
    <citation type="submission" date="2018-07" db="EMBL/GenBank/DDBJ databases">
        <title>Genomic Encyclopedia of Type Strains, Phase III (KMG-III): the genomes of soil and plant-associated and newly described type strains.</title>
        <authorList>
            <person name="Whitman W."/>
        </authorList>
    </citation>
    <scope>NUCLEOTIDE SEQUENCE [LARGE SCALE GENOMIC DNA]</scope>
    <source>
        <strain evidence="2 3">CECT 8488</strain>
    </source>
</reference>
<evidence type="ECO:0000313" key="2">
    <source>
        <dbReference type="EMBL" id="RED50939.1"/>
    </source>
</evidence>
<evidence type="ECO:0000256" key="1">
    <source>
        <dbReference type="SAM" id="SignalP"/>
    </source>
</evidence>
<gene>
    <name evidence="2" type="ORF">DFP90_104211</name>
</gene>
<evidence type="ECO:0008006" key="4">
    <source>
        <dbReference type="Google" id="ProtNLM"/>
    </source>
</evidence>
<comment type="caution">
    <text evidence="2">The sequence shown here is derived from an EMBL/GenBank/DDBJ whole genome shotgun (WGS) entry which is preliminary data.</text>
</comment>
<organism evidence="2 3">
    <name type="scientific">Aestuariispira insulae</name>
    <dbReference type="NCBI Taxonomy" id="1461337"/>
    <lineage>
        <taxon>Bacteria</taxon>
        <taxon>Pseudomonadati</taxon>
        <taxon>Pseudomonadota</taxon>
        <taxon>Alphaproteobacteria</taxon>
        <taxon>Rhodospirillales</taxon>
        <taxon>Kiloniellaceae</taxon>
        <taxon>Aestuariispira</taxon>
    </lineage>
</organism>
<keyword evidence="1" id="KW-0732">Signal</keyword>
<protein>
    <recommendedName>
        <fullName evidence="4">Secreted protein</fullName>
    </recommendedName>
</protein>
<proteinExistence type="predicted"/>
<dbReference type="EMBL" id="QRDW01000004">
    <property type="protein sequence ID" value="RED50939.1"/>
    <property type="molecule type" value="Genomic_DNA"/>
</dbReference>
<accession>A0A3D9HN89</accession>
<dbReference type="RefSeq" id="WP_115936726.1">
    <property type="nucleotide sequence ID" value="NZ_QRDW01000004.1"/>
</dbReference>
<sequence length="120" mass="13331">MKHFFLVFTLSVGWLCPVQAGQVIIEQVTTTAGGDGRIDFHVTLRHGDTGWDHYANKWEVLAPDGTILGTRVLYHPHVNEQPFTRSLIGVSVPDGIGVVRIRAFDSRHGSSPDLFEVHLD</sequence>
<dbReference type="OrthoDB" id="573055at2"/>
<keyword evidence="3" id="KW-1185">Reference proteome</keyword>
<feature type="signal peptide" evidence="1">
    <location>
        <begin position="1"/>
        <end position="20"/>
    </location>
</feature>
<dbReference type="Proteomes" id="UP000256845">
    <property type="component" value="Unassembled WGS sequence"/>
</dbReference>
<name>A0A3D9HN89_9PROT</name>
<feature type="chain" id="PRO_5017646361" description="Secreted protein" evidence="1">
    <location>
        <begin position="21"/>
        <end position="120"/>
    </location>
</feature>
<dbReference type="AlphaFoldDB" id="A0A3D9HN89"/>